<dbReference type="GO" id="GO:0005886">
    <property type="term" value="C:plasma membrane"/>
    <property type="evidence" value="ECO:0007669"/>
    <property type="project" value="UniProtKB-SubCell"/>
</dbReference>
<name>A0A9X3ISP0_9GAMM</name>
<comment type="subcellular location">
    <subcellularLocation>
        <location evidence="10">Cell inner membrane</location>
    </subcellularLocation>
    <subcellularLocation>
        <location evidence="2">Cell membrane</location>
        <topology evidence="2">Single-pass membrane protein</topology>
    </subcellularLocation>
</comment>
<dbReference type="PANTHER" id="PTHR35091">
    <property type="entry name" value="FLAGELLAR PROTEIN FLIL"/>
    <property type="match status" value="1"/>
</dbReference>
<sequence>MAADQDLKIEEGAEAKPKSKLKLIIIIVVALLVLGGGGGAAWFFFMKEEPATEVDPAAAAAAEEEKKKAELAAEPQIPAEYIILKPEFVVSFQVGTRQRFLQTSIEIMSRKKTVSEAVTLHEPMIRNEIIRIIGDQDFDRLRTNDGRMALQDALQKQLGLVLSREANLRPEDIEAVLFTNFVMQ</sequence>
<keyword evidence="12" id="KW-1185">Reference proteome</keyword>
<keyword evidence="8 10" id="KW-1133">Transmembrane helix</keyword>
<keyword evidence="11" id="KW-0969">Cilium</keyword>
<organism evidence="11 12">
    <name type="scientific">Parathalassolituus penaei</name>
    <dbReference type="NCBI Taxonomy" id="2997323"/>
    <lineage>
        <taxon>Bacteria</taxon>
        <taxon>Pseudomonadati</taxon>
        <taxon>Pseudomonadota</taxon>
        <taxon>Gammaproteobacteria</taxon>
        <taxon>Oceanospirillales</taxon>
        <taxon>Oceanospirillaceae</taxon>
        <taxon>Parathalassolituus</taxon>
    </lineage>
</organism>
<evidence type="ECO:0000256" key="7">
    <source>
        <dbReference type="ARBA" id="ARBA00022779"/>
    </source>
</evidence>
<dbReference type="AlphaFoldDB" id="A0A9X3ISP0"/>
<keyword evidence="11" id="KW-0282">Flagellum</keyword>
<dbReference type="Pfam" id="PF03748">
    <property type="entry name" value="FliL"/>
    <property type="match status" value="1"/>
</dbReference>
<evidence type="ECO:0000256" key="4">
    <source>
        <dbReference type="ARBA" id="ARBA00022475"/>
    </source>
</evidence>
<dbReference type="GO" id="GO:0006935">
    <property type="term" value="P:chemotaxis"/>
    <property type="evidence" value="ECO:0007669"/>
    <property type="project" value="UniProtKB-KW"/>
</dbReference>
<keyword evidence="7 10" id="KW-0283">Flagellar rotation</keyword>
<keyword evidence="11" id="KW-0966">Cell projection</keyword>
<dbReference type="Proteomes" id="UP001150830">
    <property type="component" value="Unassembled WGS sequence"/>
</dbReference>
<dbReference type="PANTHER" id="PTHR35091:SF2">
    <property type="entry name" value="FLAGELLAR PROTEIN FLIL"/>
    <property type="match status" value="1"/>
</dbReference>
<feature type="transmembrane region" description="Helical" evidence="10">
    <location>
        <begin position="21"/>
        <end position="45"/>
    </location>
</feature>
<keyword evidence="10" id="KW-0997">Cell inner membrane</keyword>
<evidence type="ECO:0000256" key="10">
    <source>
        <dbReference type="RuleBase" id="RU364125"/>
    </source>
</evidence>
<evidence type="ECO:0000256" key="8">
    <source>
        <dbReference type="ARBA" id="ARBA00022989"/>
    </source>
</evidence>
<evidence type="ECO:0000256" key="6">
    <source>
        <dbReference type="ARBA" id="ARBA00022692"/>
    </source>
</evidence>
<keyword evidence="4" id="KW-1003">Cell membrane</keyword>
<keyword evidence="5 10" id="KW-0145">Chemotaxis</keyword>
<evidence type="ECO:0000256" key="5">
    <source>
        <dbReference type="ARBA" id="ARBA00022500"/>
    </source>
</evidence>
<evidence type="ECO:0000313" key="12">
    <source>
        <dbReference type="Proteomes" id="UP001150830"/>
    </source>
</evidence>
<proteinExistence type="inferred from homology"/>
<evidence type="ECO:0000256" key="1">
    <source>
        <dbReference type="ARBA" id="ARBA00002254"/>
    </source>
</evidence>
<keyword evidence="9 10" id="KW-0472">Membrane</keyword>
<comment type="similarity">
    <text evidence="3 10">Belongs to the FliL family.</text>
</comment>
<gene>
    <name evidence="11" type="ORF">OUO13_12630</name>
</gene>
<dbReference type="GO" id="GO:0071978">
    <property type="term" value="P:bacterial-type flagellum-dependent swarming motility"/>
    <property type="evidence" value="ECO:0007669"/>
    <property type="project" value="TreeGrafter"/>
</dbReference>
<evidence type="ECO:0000256" key="3">
    <source>
        <dbReference type="ARBA" id="ARBA00008281"/>
    </source>
</evidence>
<protein>
    <recommendedName>
        <fullName evidence="10">Flagellar protein FliL</fullName>
    </recommendedName>
</protein>
<dbReference type="GO" id="GO:0009425">
    <property type="term" value="C:bacterial-type flagellum basal body"/>
    <property type="evidence" value="ECO:0007669"/>
    <property type="project" value="InterPro"/>
</dbReference>
<evidence type="ECO:0000256" key="2">
    <source>
        <dbReference type="ARBA" id="ARBA00004162"/>
    </source>
</evidence>
<reference evidence="11" key="1">
    <citation type="submission" date="2022-11" db="EMBL/GenBank/DDBJ databases">
        <title>Parathalassolutuus dongxingensis gen. nov., sp. nov., a novel member of family Oceanospirillaceae isolated from a coastal shrimp pond in Guangxi, China.</title>
        <authorList>
            <person name="Chen H."/>
        </authorList>
    </citation>
    <scope>NUCLEOTIDE SEQUENCE</scope>
    <source>
        <strain evidence="11">G-43</strain>
    </source>
</reference>
<comment type="function">
    <text evidence="1 10">Controls the rotational direction of flagella during chemotaxis.</text>
</comment>
<dbReference type="EMBL" id="JAPNOA010000029">
    <property type="protein sequence ID" value="MCY0966036.1"/>
    <property type="molecule type" value="Genomic_DNA"/>
</dbReference>
<comment type="caution">
    <text evidence="11">The sequence shown here is derived from an EMBL/GenBank/DDBJ whole genome shotgun (WGS) entry which is preliminary data.</text>
</comment>
<evidence type="ECO:0000313" key="11">
    <source>
        <dbReference type="EMBL" id="MCY0966036.1"/>
    </source>
</evidence>
<keyword evidence="6 10" id="KW-0812">Transmembrane</keyword>
<dbReference type="RefSeq" id="WP_283174239.1">
    <property type="nucleotide sequence ID" value="NZ_JAPNOA010000029.1"/>
</dbReference>
<dbReference type="InterPro" id="IPR005503">
    <property type="entry name" value="FliL"/>
</dbReference>
<accession>A0A9X3ISP0</accession>
<evidence type="ECO:0000256" key="9">
    <source>
        <dbReference type="ARBA" id="ARBA00023136"/>
    </source>
</evidence>